<keyword evidence="5" id="KW-1185">Reference proteome</keyword>
<comment type="similarity">
    <text evidence="1">Belongs to the Rv1128c/1148c/1588c/1702c/1945/3466 family.</text>
</comment>
<dbReference type="InterPro" id="IPR003870">
    <property type="entry name" value="DUF222"/>
</dbReference>
<evidence type="ECO:0000313" key="4">
    <source>
        <dbReference type="EMBL" id="GAA1387098.1"/>
    </source>
</evidence>
<gene>
    <name evidence="4" type="ORF">GCM10009613_22090</name>
</gene>
<dbReference type="Proteomes" id="UP001501414">
    <property type="component" value="Unassembled WGS sequence"/>
</dbReference>
<evidence type="ECO:0000256" key="1">
    <source>
        <dbReference type="ARBA" id="ARBA00023450"/>
    </source>
</evidence>
<dbReference type="SMART" id="SM00507">
    <property type="entry name" value="HNHc"/>
    <property type="match status" value="1"/>
</dbReference>
<protein>
    <recommendedName>
        <fullName evidence="3">HNH nuclease domain-containing protein</fullName>
    </recommendedName>
</protein>
<dbReference type="InterPro" id="IPR002711">
    <property type="entry name" value="HNH"/>
</dbReference>
<feature type="region of interest" description="Disordered" evidence="2">
    <location>
        <begin position="1"/>
        <end position="23"/>
    </location>
</feature>
<organism evidence="4 5">
    <name type="scientific">Pseudonocardia kongjuensis</name>
    <dbReference type="NCBI Taxonomy" id="102227"/>
    <lineage>
        <taxon>Bacteria</taxon>
        <taxon>Bacillati</taxon>
        <taxon>Actinomycetota</taxon>
        <taxon>Actinomycetes</taxon>
        <taxon>Pseudonocardiales</taxon>
        <taxon>Pseudonocardiaceae</taxon>
        <taxon>Pseudonocardia</taxon>
    </lineage>
</organism>
<reference evidence="4 5" key="1">
    <citation type="journal article" date="2019" name="Int. J. Syst. Evol. Microbiol.">
        <title>The Global Catalogue of Microorganisms (GCM) 10K type strain sequencing project: providing services to taxonomists for standard genome sequencing and annotation.</title>
        <authorList>
            <consortium name="The Broad Institute Genomics Platform"/>
            <consortium name="The Broad Institute Genome Sequencing Center for Infectious Disease"/>
            <person name="Wu L."/>
            <person name="Ma J."/>
        </authorList>
    </citation>
    <scope>NUCLEOTIDE SEQUENCE [LARGE SCALE GENOMIC DNA]</scope>
    <source>
        <strain evidence="4 5">JCM 11896</strain>
    </source>
</reference>
<dbReference type="Pfam" id="PF01844">
    <property type="entry name" value="HNH"/>
    <property type="match status" value="1"/>
</dbReference>
<accession>A0ABN1XSD5</accession>
<proteinExistence type="inferred from homology"/>
<dbReference type="EMBL" id="BAAAJK010000007">
    <property type="protein sequence ID" value="GAA1387098.1"/>
    <property type="molecule type" value="Genomic_DNA"/>
</dbReference>
<dbReference type="InterPro" id="IPR003615">
    <property type="entry name" value="HNH_nuc"/>
</dbReference>
<dbReference type="Gene3D" id="1.10.30.50">
    <property type="match status" value="1"/>
</dbReference>
<dbReference type="Pfam" id="PF02720">
    <property type="entry name" value="DUF222"/>
    <property type="match status" value="1"/>
</dbReference>
<evidence type="ECO:0000313" key="5">
    <source>
        <dbReference type="Proteomes" id="UP001501414"/>
    </source>
</evidence>
<evidence type="ECO:0000259" key="3">
    <source>
        <dbReference type="SMART" id="SM00507"/>
    </source>
</evidence>
<evidence type="ECO:0000256" key="2">
    <source>
        <dbReference type="SAM" id="MobiDB-lite"/>
    </source>
</evidence>
<dbReference type="CDD" id="cd00085">
    <property type="entry name" value="HNHc"/>
    <property type="match status" value="1"/>
</dbReference>
<name>A0ABN1XSD5_9PSEU</name>
<sequence length="249" mass="26375">MPAPAGHDPEQAPGPVADPSAAQRADALLDLVRHQEGRAGDDAPAVTRGEARVVVHIDAGTGTARLANGPEIPGPTAERLACDARGRVLLDDRRRNRLYLGRSRRLASPAQIAALTARDCADGGGCRFPGCDSTRYLHAHHVRHWLRGGRTDIDNLVLLCGFHHRLVHDHGYLIHYADGRWQFRRADGTPVPGAGAPLSGDDGALVARNTGAGLGIDGDSLTPEWYGDRLDPGLILDALLPPVVPGTAA</sequence>
<feature type="domain" description="HNH nuclease" evidence="3">
    <location>
        <begin position="115"/>
        <end position="165"/>
    </location>
</feature>
<comment type="caution">
    <text evidence="4">The sequence shown here is derived from an EMBL/GenBank/DDBJ whole genome shotgun (WGS) entry which is preliminary data.</text>
</comment>